<reference evidence="3 4" key="1">
    <citation type="submission" date="2024-11" db="EMBL/GenBank/DDBJ databases">
        <title>The Natural Products Discovery Center: Release of the First 8490 Sequenced Strains for Exploring Actinobacteria Biosynthetic Diversity.</title>
        <authorList>
            <person name="Kalkreuter E."/>
            <person name="Kautsar S.A."/>
            <person name="Yang D."/>
            <person name="Bader C.D."/>
            <person name="Teijaro C.N."/>
            <person name="Fluegel L."/>
            <person name="Davis C.M."/>
            <person name="Simpson J.R."/>
            <person name="Lauterbach L."/>
            <person name="Steele A.D."/>
            <person name="Gui C."/>
            <person name="Meng S."/>
            <person name="Li G."/>
            <person name="Viehrig K."/>
            <person name="Ye F."/>
            <person name="Su P."/>
            <person name="Kiefer A.F."/>
            <person name="Nichols A."/>
            <person name="Cepeda A.J."/>
            <person name="Yan W."/>
            <person name="Fan B."/>
            <person name="Jiang Y."/>
            <person name="Adhikari A."/>
            <person name="Zheng C.-J."/>
            <person name="Schuster L."/>
            <person name="Cowan T.M."/>
            <person name="Smanski M.J."/>
            <person name="Chevrette M.G."/>
            <person name="De Carvalho L.P.S."/>
            <person name="Shen B."/>
        </authorList>
    </citation>
    <scope>NUCLEOTIDE SEQUENCE [LARGE SCALE GENOMIC DNA]</scope>
    <source>
        <strain evidence="3 4">NPDC020863</strain>
    </source>
</reference>
<accession>A0ABW8LHW8</accession>
<evidence type="ECO:0000313" key="4">
    <source>
        <dbReference type="Proteomes" id="UP001620295"/>
    </source>
</evidence>
<feature type="region of interest" description="Disordered" evidence="2">
    <location>
        <begin position="1"/>
        <end position="57"/>
    </location>
</feature>
<dbReference type="RefSeq" id="WP_404746121.1">
    <property type="nucleotide sequence ID" value="NZ_JBJDQH010000003.1"/>
</dbReference>
<comment type="caution">
    <text evidence="3">The sequence shown here is derived from an EMBL/GenBank/DDBJ whole genome shotgun (WGS) entry which is preliminary data.</text>
</comment>
<organism evidence="3 4">
    <name type="scientific">Streptomyces milbemycinicus</name>
    <dbReference type="NCBI Taxonomy" id="476552"/>
    <lineage>
        <taxon>Bacteria</taxon>
        <taxon>Bacillati</taxon>
        <taxon>Actinomycetota</taxon>
        <taxon>Actinomycetes</taxon>
        <taxon>Kitasatosporales</taxon>
        <taxon>Streptomycetaceae</taxon>
        <taxon>Streptomyces</taxon>
    </lineage>
</organism>
<keyword evidence="1" id="KW-0175">Coiled coil</keyword>
<gene>
    <name evidence="3" type="ORF">ACI2L5_11250</name>
</gene>
<feature type="compositionally biased region" description="Low complexity" evidence="2">
    <location>
        <begin position="13"/>
        <end position="45"/>
    </location>
</feature>
<proteinExistence type="predicted"/>
<evidence type="ECO:0000256" key="2">
    <source>
        <dbReference type="SAM" id="MobiDB-lite"/>
    </source>
</evidence>
<feature type="coiled-coil region" evidence="1">
    <location>
        <begin position="85"/>
        <end position="112"/>
    </location>
</feature>
<evidence type="ECO:0000256" key="1">
    <source>
        <dbReference type="SAM" id="Coils"/>
    </source>
</evidence>
<protein>
    <submittedName>
        <fullName evidence="3">Uncharacterized protein</fullName>
    </submittedName>
</protein>
<dbReference type="EMBL" id="JBJDQH010000003">
    <property type="protein sequence ID" value="MFK4265507.1"/>
    <property type="molecule type" value="Genomic_DNA"/>
</dbReference>
<evidence type="ECO:0000313" key="3">
    <source>
        <dbReference type="EMBL" id="MFK4265507.1"/>
    </source>
</evidence>
<name>A0ABW8LHW8_9ACTN</name>
<sequence>MAETHDAIPAPRAASAASAASATRAKGAAGTAAGTATGTAGTSGAIPEIPNGPTFPVLPPSEQDELARRLRSAVSGFVDAPRDAVEEADLLLDELSGRLAELLADRRRTLRDAWRENESGTVRTEDLRLAMRGYRNVLDRLLSI</sequence>
<keyword evidence="4" id="KW-1185">Reference proteome</keyword>
<dbReference type="Proteomes" id="UP001620295">
    <property type="component" value="Unassembled WGS sequence"/>
</dbReference>